<evidence type="ECO:0000256" key="1">
    <source>
        <dbReference type="ARBA" id="ARBA00009437"/>
    </source>
</evidence>
<evidence type="ECO:0000256" key="3">
    <source>
        <dbReference type="ARBA" id="ARBA00023125"/>
    </source>
</evidence>
<dbReference type="InterPro" id="IPR036390">
    <property type="entry name" value="WH_DNA-bd_sf"/>
</dbReference>
<evidence type="ECO:0000256" key="2">
    <source>
        <dbReference type="ARBA" id="ARBA00023015"/>
    </source>
</evidence>
<dbReference type="PROSITE" id="PS50931">
    <property type="entry name" value="HTH_LYSR"/>
    <property type="match status" value="1"/>
</dbReference>
<dbReference type="EMBL" id="WTVN01000062">
    <property type="protein sequence ID" value="NMG46340.1"/>
    <property type="molecule type" value="Genomic_DNA"/>
</dbReference>
<dbReference type="Pfam" id="PF00126">
    <property type="entry name" value="HTH_1"/>
    <property type="match status" value="1"/>
</dbReference>
<feature type="domain" description="HTH lysR-type" evidence="5">
    <location>
        <begin position="1"/>
        <end position="58"/>
    </location>
</feature>
<dbReference type="CDD" id="cd08442">
    <property type="entry name" value="PBP2_YofA_SoxR_like"/>
    <property type="match status" value="1"/>
</dbReference>
<dbReference type="SUPFAM" id="SSF46785">
    <property type="entry name" value="Winged helix' DNA-binding domain"/>
    <property type="match status" value="1"/>
</dbReference>
<evidence type="ECO:0000256" key="4">
    <source>
        <dbReference type="ARBA" id="ARBA00023163"/>
    </source>
</evidence>
<dbReference type="PANTHER" id="PTHR30126:SF40">
    <property type="entry name" value="HTH-TYPE TRANSCRIPTIONAL REGULATOR GLTR"/>
    <property type="match status" value="1"/>
</dbReference>
<dbReference type="InterPro" id="IPR000847">
    <property type="entry name" value="LysR_HTH_N"/>
</dbReference>
<comment type="similarity">
    <text evidence="1">Belongs to the LysR transcriptional regulatory family.</text>
</comment>
<dbReference type="PANTHER" id="PTHR30126">
    <property type="entry name" value="HTH-TYPE TRANSCRIPTIONAL REGULATOR"/>
    <property type="match status" value="1"/>
</dbReference>
<gene>
    <name evidence="6" type="ORF">GPA22_21715</name>
</gene>
<evidence type="ECO:0000313" key="7">
    <source>
        <dbReference type="Proteomes" id="UP000623795"/>
    </source>
</evidence>
<proteinExistence type="inferred from homology"/>
<dbReference type="Gene3D" id="3.40.190.290">
    <property type="match status" value="1"/>
</dbReference>
<keyword evidence="2" id="KW-0805">Transcription regulation</keyword>
<accession>A0ABX1Q793</accession>
<evidence type="ECO:0000313" key="6">
    <source>
        <dbReference type="EMBL" id="NMG46340.1"/>
    </source>
</evidence>
<keyword evidence="7" id="KW-1185">Reference proteome</keyword>
<reference evidence="6 7" key="1">
    <citation type="submission" date="2019-12" db="EMBL/GenBank/DDBJ databases">
        <title>Comparative genomics gives insights into the taxonomy of the Azoarcus-Aromatoleum group and reveals separate origins of nif in the plant-associated Azoarcus and non-plant-associated Aromatoleum sub-groups.</title>
        <authorList>
            <person name="Lafos M."/>
            <person name="Maluk M."/>
            <person name="Batista M."/>
            <person name="Junghare M."/>
            <person name="Carmona M."/>
            <person name="Faoro H."/>
            <person name="Cruz L.M."/>
            <person name="Battistoni F."/>
            <person name="De Souza E."/>
            <person name="Pedrosa F."/>
            <person name="Chen W.-M."/>
            <person name="Poole P.S."/>
            <person name="Dixon R.A."/>
            <person name="James E.K."/>
        </authorList>
    </citation>
    <scope>NUCLEOTIDE SEQUENCE [LARGE SCALE GENOMIC DNA]</scope>
    <source>
        <strain evidence="6 7">Td21</strain>
    </source>
</reference>
<dbReference type="Pfam" id="PF03466">
    <property type="entry name" value="LysR_substrate"/>
    <property type="match status" value="1"/>
</dbReference>
<dbReference type="Gene3D" id="1.10.10.10">
    <property type="entry name" value="Winged helix-like DNA-binding domain superfamily/Winged helix DNA-binding domain"/>
    <property type="match status" value="1"/>
</dbReference>
<evidence type="ECO:0000259" key="5">
    <source>
        <dbReference type="PROSITE" id="PS50931"/>
    </source>
</evidence>
<name>A0ABX1Q793_9RHOO</name>
<dbReference type="SUPFAM" id="SSF53850">
    <property type="entry name" value="Periplasmic binding protein-like II"/>
    <property type="match status" value="1"/>
</dbReference>
<keyword evidence="3" id="KW-0238">DNA-binding</keyword>
<organism evidence="6 7">
    <name type="scientific">Aromatoleum toluvorans</name>
    <dbReference type="NCBI Taxonomy" id="92002"/>
    <lineage>
        <taxon>Bacteria</taxon>
        <taxon>Pseudomonadati</taxon>
        <taxon>Pseudomonadota</taxon>
        <taxon>Betaproteobacteria</taxon>
        <taxon>Rhodocyclales</taxon>
        <taxon>Rhodocyclaceae</taxon>
        <taxon>Aromatoleum</taxon>
    </lineage>
</organism>
<protein>
    <submittedName>
        <fullName evidence="6">LysR family transcriptional regulator</fullName>
    </submittedName>
</protein>
<dbReference type="InterPro" id="IPR005119">
    <property type="entry name" value="LysR_subst-bd"/>
</dbReference>
<dbReference type="Proteomes" id="UP000623795">
    <property type="component" value="Unassembled WGS sequence"/>
</dbReference>
<comment type="caution">
    <text evidence="6">The sequence shown here is derived from an EMBL/GenBank/DDBJ whole genome shotgun (WGS) entry which is preliminary data.</text>
</comment>
<dbReference type="InterPro" id="IPR036388">
    <property type="entry name" value="WH-like_DNA-bd_sf"/>
</dbReference>
<sequence>MDLDDLTIFRTVVREGGITRAAEKLHRVQSNVTTRIRQLEDKLGVELFIREGRRLIVSPSGRVLLDYADRLLALADEARTAVSDGAPRGSLRCGSMLSTAAARLPPLLARFHAQYPDVQLELRTGPTGTLIAEVIDGQLECALVSGPVDDVRLASLPAFDEELVLVAPVGHPTITSPRDLRARALLTFEAGCAYRQRLQAWLDSGEVVPERVVEIASYHAMIGCVASGMGVALAPRSLLVKMALDDSVSIHPLPPRFAQVRTVLIHRSGAPGPTVRALAELIAHGRD</sequence>
<dbReference type="RefSeq" id="WP_169258167.1">
    <property type="nucleotide sequence ID" value="NZ_WTVN01000062.1"/>
</dbReference>
<keyword evidence="4" id="KW-0804">Transcription</keyword>
<dbReference type="PRINTS" id="PR00039">
    <property type="entry name" value="HTHLYSR"/>
</dbReference>